<dbReference type="AlphaFoldDB" id="M0QGD6"/>
<evidence type="ECO:0000313" key="3">
    <source>
        <dbReference type="Proteomes" id="UP000011666"/>
    </source>
</evidence>
<dbReference type="RefSeq" id="WP_007619145.1">
    <property type="nucleotide sequence ID" value="NZ_BANX01000009.1"/>
</dbReference>
<dbReference type="InterPro" id="IPR037401">
    <property type="entry name" value="SnoaL-like"/>
</dbReference>
<reference evidence="2 3" key="1">
    <citation type="submission" date="2013-01" db="EMBL/GenBank/DDBJ databases">
        <title>Whole genome shotgun sequence of Gordonia soli NBRC 108243.</title>
        <authorList>
            <person name="Isaki-Nakamura S."/>
            <person name="Hosoyama A."/>
            <person name="Tsuchikane K."/>
            <person name="Ando Y."/>
            <person name="Baba S."/>
            <person name="Ohji S."/>
            <person name="Hamada M."/>
            <person name="Tamura T."/>
            <person name="Yamazoe A."/>
            <person name="Yamazaki S."/>
            <person name="Fujita N."/>
        </authorList>
    </citation>
    <scope>NUCLEOTIDE SEQUENCE [LARGE SCALE GENOMIC DNA]</scope>
    <source>
        <strain evidence="2 3">NBRC 108243</strain>
    </source>
</reference>
<dbReference type="Proteomes" id="UP000011666">
    <property type="component" value="Unassembled WGS sequence"/>
</dbReference>
<gene>
    <name evidence="2" type="ORF">GS4_09_00090</name>
</gene>
<evidence type="ECO:0000259" key="1">
    <source>
        <dbReference type="Pfam" id="PF12680"/>
    </source>
</evidence>
<organism evidence="2 3">
    <name type="scientific">Gordonia soli NBRC 108243</name>
    <dbReference type="NCBI Taxonomy" id="1223545"/>
    <lineage>
        <taxon>Bacteria</taxon>
        <taxon>Bacillati</taxon>
        <taxon>Actinomycetota</taxon>
        <taxon>Actinomycetes</taxon>
        <taxon>Mycobacteriales</taxon>
        <taxon>Gordoniaceae</taxon>
        <taxon>Gordonia</taxon>
    </lineage>
</organism>
<protein>
    <recommendedName>
        <fullName evidence="1">SnoaL-like domain-containing protein</fullName>
    </recommendedName>
</protein>
<accession>M0QGD6</accession>
<feature type="domain" description="SnoaL-like" evidence="1">
    <location>
        <begin position="7"/>
        <end position="107"/>
    </location>
</feature>
<dbReference type="Pfam" id="PF12680">
    <property type="entry name" value="SnoaL_2"/>
    <property type="match status" value="1"/>
</dbReference>
<dbReference type="OrthoDB" id="4737690at2"/>
<name>M0QGD6_9ACTN</name>
<dbReference type="InterPro" id="IPR032710">
    <property type="entry name" value="NTF2-like_dom_sf"/>
</dbReference>
<evidence type="ECO:0000313" key="2">
    <source>
        <dbReference type="EMBL" id="GAC67695.1"/>
    </source>
</evidence>
<dbReference type="eggNOG" id="ENOG5032XUV">
    <property type="taxonomic scope" value="Bacteria"/>
</dbReference>
<keyword evidence="3" id="KW-1185">Reference proteome</keyword>
<comment type="caution">
    <text evidence="2">The sequence shown here is derived from an EMBL/GenBank/DDBJ whole genome shotgun (WGS) entry which is preliminary data.</text>
</comment>
<dbReference type="SUPFAM" id="SSF54427">
    <property type="entry name" value="NTF2-like"/>
    <property type="match status" value="1"/>
</dbReference>
<proteinExistence type="predicted"/>
<sequence length="125" mass="14395">MTAERLRAMFDQMVVRKDPDAIETFYHPDFLMHSDGVEQGYEAFAASHRAVYDTAISYAVAYDDDAWVEAADKVAARVWITTSRPGEEPTRIEVVLIAAYVDDRIHRVWETTFPSWRNVAAFENY</sequence>
<dbReference type="EMBL" id="BANX01000009">
    <property type="protein sequence ID" value="GAC67695.1"/>
    <property type="molecule type" value="Genomic_DNA"/>
</dbReference>
<dbReference type="Gene3D" id="3.10.450.50">
    <property type="match status" value="1"/>
</dbReference>